<dbReference type="PROSITE" id="PS00028">
    <property type="entry name" value="ZINC_FINGER_C2H2_1"/>
    <property type="match status" value="2"/>
</dbReference>
<accession>A0AAD1UJU1</accession>
<evidence type="ECO:0000259" key="2">
    <source>
        <dbReference type="PROSITE" id="PS50157"/>
    </source>
</evidence>
<keyword evidence="1" id="KW-0862">Zinc</keyword>
<comment type="caution">
    <text evidence="3">The sequence shown here is derived from an EMBL/GenBank/DDBJ whole genome shotgun (WGS) entry which is preliminary data.</text>
</comment>
<dbReference type="InterPro" id="IPR036236">
    <property type="entry name" value="Znf_C2H2_sf"/>
</dbReference>
<feature type="domain" description="C2H2-type" evidence="2">
    <location>
        <begin position="175"/>
        <end position="204"/>
    </location>
</feature>
<keyword evidence="1" id="KW-0863">Zinc-finger</keyword>
<protein>
    <recommendedName>
        <fullName evidence="2">C2H2-type domain-containing protein</fullName>
    </recommendedName>
</protein>
<dbReference type="SUPFAM" id="SSF57667">
    <property type="entry name" value="beta-beta-alpha zinc fingers"/>
    <property type="match status" value="1"/>
</dbReference>
<dbReference type="SMART" id="SM00355">
    <property type="entry name" value="ZnF_C2H2"/>
    <property type="match status" value="2"/>
</dbReference>
<evidence type="ECO:0000313" key="4">
    <source>
        <dbReference type="Proteomes" id="UP001295684"/>
    </source>
</evidence>
<dbReference type="Proteomes" id="UP001295684">
    <property type="component" value="Unassembled WGS sequence"/>
</dbReference>
<sequence>MPSQKLSEKFNLPLIFCSEDDLPVPVLCKPDLSRKGTQLFELTDSHTRTISANSPLISSRICTDNQLFLNNASKAQTNWENLSLLTSSRKLPNKKSSSKQNQEDWISIKIKAQQNPKKESTKDLMKNTSNLVNTEPRRFPQIFSKARVGDQLEALKYYNHSVIFLTTQNNERRFINCGAPGCNQSFRTIKKFLKHAKLHQKATPFECRHCCRQFISKSSLKKHVLNHKRSKFELFDTYKLTPTPNKLNLTDS</sequence>
<gene>
    <name evidence="3" type="ORF">ECRASSUSDP1_LOCUS11372</name>
</gene>
<reference evidence="3" key="1">
    <citation type="submission" date="2023-07" db="EMBL/GenBank/DDBJ databases">
        <authorList>
            <consortium name="AG Swart"/>
            <person name="Singh M."/>
            <person name="Singh A."/>
            <person name="Seah K."/>
            <person name="Emmerich C."/>
        </authorList>
    </citation>
    <scope>NUCLEOTIDE SEQUENCE</scope>
    <source>
        <strain evidence="3">DP1</strain>
    </source>
</reference>
<dbReference type="InterPro" id="IPR013087">
    <property type="entry name" value="Znf_C2H2_type"/>
</dbReference>
<dbReference type="Gene3D" id="3.30.160.60">
    <property type="entry name" value="Classic Zinc Finger"/>
    <property type="match status" value="1"/>
</dbReference>
<feature type="domain" description="C2H2-type" evidence="2">
    <location>
        <begin position="205"/>
        <end position="232"/>
    </location>
</feature>
<proteinExistence type="predicted"/>
<name>A0AAD1UJU1_EUPCR</name>
<evidence type="ECO:0000313" key="3">
    <source>
        <dbReference type="EMBL" id="CAI2370064.1"/>
    </source>
</evidence>
<dbReference type="AlphaFoldDB" id="A0AAD1UJU1"/>
<dbReference type="EMBL" id="CAMPGE010011227">
    <property type="protein sequence ID" value="CAI2370064.1"/>
    <property type="molecule type" value="Genomic_DNA"/>
</dbReference>
<evidence type="ECO:0000256" key="1">
    <source>
        <dbReference type="PROSITE-ProRule" id="PRU00042"/>
    </source>
</evidence>
<dbReference type="PROSITE" id="PS50157">
    <property type="entry name" value="ZINC_FINGER_C2H2_2"/>
    <property type="match status" value="2"/>
</dbReference>
<organism evidence="3 4">
    <name type="scientific">Euplotes crassus</name>
    <dbReference type="NCBI Taxonomy" id="5936"/>
    <lineage>
        <taxon>Eukaryota</taxon>
        <taxon>Sar</taxon>
        <taxon>Alveolata</taxon>
        <taxon>Ciliophora</taxon>
        <taxon>Intramacronucleata</taxon>
        <taxon>Spirotrichea</taxon>
        <taxon>Hypotrichia</taxon>
        <taxon>Euplotida</taxon>
        <taxon>Euplotidae</taxon>
        <taxon>Moneuplotes</taxon>
    </lineage>
</organism>
<keyword evidence="1" id="KW-0479">Metal-binding</keyword>
<keyword evidence="4" id="KW-1185">Reference proteome</keyword>
<dbReference type="GO" id="GO:0008270">
    <property type="term" value="F:zinc ion binding"/>
    <property type="evidence" value="ECO:0007669"/>
    <property type="project" value="UniProtKB-KW"/>
</dbReference>